<accession>A0A7I8WF80</accession>
<evidence type="ECO:0000313" key="3">
    <source>
        <dbReference type="Proteomes" id="UP000549394"/>
    </source>
</evidence>
<feature type="signal peptide" evidence="1">
    <location>
        <begin position="1"/>
        <end position="19"/>
    </location>
</feature>
<organism evidence="2 3">
    <name type="scientific">Dimorphilus gyrociliatus</name>
    <dbReference type="NCBI Taxonomy" id="2664684"/>
    <lineage>
        <taxon>Eukaryota</taxon>
        <taxon>Metazoa</taxon>
        <taxon>Spiralia</taxon>
        <taxon>Lophotrochozoa</taxon>
        <taxon>Annelida</taxon>
        <taxon>Polychaeta</taxon>
        <taxon>Polychaeta incertae sedis</taxon>
        <taxon>Dinophilidae</taxon>
        <taxon>Dimorphilus</taxon>
    </lineage>
</organism>
<evidence type="ECO:0000313" key="2">
    <source>
        <dbReference type="EMBL" id="CAD5126858.1"/>
    </source>
</evidence>
<evidence type="ECO:0000256" key="1">
    <source>
        <dbReference type="SAM" id="SignalP"/>
    </source>
</evidence>
<reference evidence="2 3" key="1">
    <citation type="submission" date="2020-08" db="EMBL/GenBank/DDBJ databases">
        <authorList>
            <person name="Hejnol A."/>
        </authorList>
    </citation>
    <scope>NUCLEOTIDE SEQUENCE [LARGE SCALE GENOMIC DNA]</scope>
</reference>
<comment type="caution">
    <text evidence="2">The sequence shown here is derived from an EMBL/GenBank/DDBJ whole genome shotgun (WGS) entry which is preliminary data.</text>
</comment>
<protein>
    <submittedName>
        <fullName evidence="2">DgyrCDS14886</fullName>
    </submittedName>
</protein>
<proteinExistence type="predicted"/>
<dbReference type="EMBL" id="CAJFCJ010000095">
    <property type="protein sequence ID" value="CAD5126858.1"/>
    <property type="molecule type" value="Genomic_DNA"/>
</dbReference>
<dbReference type="AlphaFoldDB" id="A0A7I8WF80"/>
<name>A0A7I8WF80_9ANNE</name>
<keyword evidence="1" id="KW-0732">Signal</keyword>
<dbReference type="Proteomes" id="UP000549394">
    <property type="component" value="Unassembled WGS sequence"/>
</dbReference>
<gene>
    <name evidence="2" type="ORF">DGYR_LOCUS14080</name>
</gene>
<keyword evidence="3" id="KW-1185">Reference proteome</keyword>
<sequence length="83" mass="9389">MKYLLSICLVVMLAHLAISAPLQSELMELLDSRDEGLMETLLLKELLQKRSISRSKCRACKHTNSGRCAGYEGICAEYYDIHI</sequence>
<feature type="chain" id="PRO_5029888226" evidence="1">
    <location>
        <begin position="20"/>
        <end position="83"/>
    </location>
</feature>